<dbReference type="InterPro" id="IPR027417">
    <property type="entry name" value="P-loop_NTPase"/>
</dbReference>
<accession>A0A414X7B1</accession>
<evidence type="ECO:0008006" key="3">
    <source>
        <dbReference type="Google" id="ProtNLM"/>
    </source>
</evidence>
<gene>
    <name evidence="1" type="ORF">DW206_04995</name>
</gene>
<evidence type="ECO:0000313" key="1">
    <source>
        <dbReference type="EMBL" id="RHH49997.1"/>
    </source>
</evidence>
<reference evidence="1 2" key="1">
    <citation type="submission" date="2018-08" db="EMBL/GenBank/DDBJ databases">
        <title>A genome reference for cultivated species of the human gut microbiota.</title>
        <authorList>
            <person name="Zou Y."/>
            <person name="Xue W."/>
            <person name="Luo G."/>
        </authorList>
    </citation>
    <scope>NUCLEOTIDE SEQUENCE [LARGE SCALE GENOMIC DNA]</scope>
    <source>
        <strain evidence="1 2">AM17-48</strain>
    </source>
</reference>
<dbReference type="SUPFAM" id="SSF52540">
    <property type="entry name" value="P-loop containing nucleoside triphosphate hydrolases"/>
    <property type="match status" value="1"/>
</dbReference>
<organism evidence="1 2">
    <name type="scientific">Bacteroides ovatus</name>
    <dbReference type="NCBI Taxonomy" id="28116"/>
    <lineage>
        <taxon>Bacteria</taxon>
        <taxon>Pseudomonadati</taxon>
        <taxon>Bacteroidota</taxon>
        <taxon>Bacteroidia</taxon>
        <taxon>Bacteroidales</taxon>
        <taxon>Bacteroidaceae</taxon>
        <taxon>Bacteroides</taxon>
    </lineage>
</organism>
<comment type="caution">
    <text evidence="1">The sequence shown here is derived from an EMBL/GenBank/DDBJ whole genome shotgun (WGS) entry which is preliminary data.</text>
</comment>
<name>A0A414X7B1_BACOV</name>
<proteinExistence type="predicted"/>
<dbReference type="Proteomes" id="UP000283329">
    <property type="component" value="Unassembled WGS sequence"/>
</dbReference>
<evidence type="ECO:0000313" key="2">
    <source>
        <dbReference type="Proteomes" id="UP000283329"/>
    </source>
</evidence>
<dbReference type="AlphaFoldDB" id="A0A414X7B1"/>
<dbReference type="Gene3D" id="3.40.50.300">
    <property type="entry name" value="P-loop containing nucleotide triphosphate hydrolases"/>
    <property type="match status" value="1"/>
</dbReference>
<dbReference type="RefSeq" id="WP_118299347.1">
    <property type="nucleotide sequence ID" value="NZ_QRJR01000003.1"/>
</dbReference>
<protein>
    <recommendedName>
        <fullName evidence="3">Cell division protein ZapE</fullName>
    </recommendedName>
</protein>
<dbReference type="EMBL" id="QRJR01000003">
    <property type="protein sequence ID" value="RHH49997.1"/>
    <property type="molecule type" value="Genomic_DNA"/>
</dbReference>
<sequence>MTATFNDFINTCKQRQQELDQELWAFHFSHISDIEFWKLLKAKAEAIMMQRGIKSAFIVDQYNKDIIRQLYYYLTGDVRNCRWNVHKGIYLMGKVGCGKSLLMYSYLSVQDYLTRKITETIHAKQLIELLQSEGGITGLRERPLFIDELGRENLEMKDYGNVVKPVIDLFAIRYEYGGRTYATSNFTLDTLEAARDVKGKVTAQRYGNFIRTRMDEMFNVVELPGENRRLRWGNNG</sequence>